<sequence>MKTYVIHTTSSIYVYLKGDIAFHLQSIEKNLSCPPE</sequence>
<protein>
    <submittedName>
        <fullName evidence="1">Uncharacterized protein</fullName>
    </submittedName>
</protein>
<gene>
    <name evidence="1" type="ORF">NCTC11388_04768</name>
</gene>
<evidence type="ECO:0000313" key="1">
    <source>
        <dbReference type="EMBL" id="SUJ30514.1"/>
    </source>
</evidence>
<name>A0A380CYD1_SPHSI</name>
<dbReference type="EMBL" id="UGYW01000002">
    <property type="protein sequence ID" value="SUJ30514.1"/>
    <property type="molecule type" value="Genomic_DNA"/>
</dbReference>
<reference evidence="1 2" key="1">
    <citation type="submission" date="2018-06" db="EMBL/GenBank/DDBJ databases">
        <authorList>
            <consortium name="Pathogen Informatics"/>
            <person name="Doyle S."/>
        </authorList>
    </citation>
    <scope>NUCLEOTIDE SEQUENCE [LARGE SCALE GENOMIC DNA]</scope>
    <source>
        <strain evidence="1 2">NCTC11388</strain>
    </source>
</reference>
<organism evidence="1 2">
    <name type="scientific">Sphingobacterium spiritivorum</name>
    <name type="common">Flavobacterium spiritivorum</name>
    <dbReference type="NCBI Taxonomy" id="258"/>
    <lineage>
        <taxon>Bacteria</taxon>
        <taxon>Pseudomonadati</taxon>
        <taxon>Bacteroidota</taxon>
        <taxon>Sphingobacteriia</taxon>
        <taxon>Sphingobacteriales</taxon>
        <taxon>Sphingobacteriaceae</taxon>
        <taxon>Sphingobacterium</taxon>
    </lineage>
</organism>
<evidence type="ECO:0000313" key="2">
    <source>
        <dbReference type="Proteomes" id="UP000254893"/>
    </source>
</evidence>
<accession>A0A380CYD1</accession>
<dbReference type="AlphaFoldDB" id="A0A380CYD1"/>
<dbReference type="Proteomes" id="UP000254893">
    <property type="component" value="Unassembled WGS sequence"/>
</dbReference>
<proteinExistence type="predicted"/>